<organism evidence="2 3">
    <name type="scientific">Prorocentrum cordatum</name>
    <dbReference type="NCBI Taxonomy" id="2364126"/>
    <lineage>
        <taxon>Eukaryota</taxon>
        <taxon>Sar</taxon>
        <taxon>Alveolata</taxon>
        <taxon>Dinophyceae</taxon>
        <taxon>Prorocentrales</taxon>
        <taxon>Prorocentraceae</taxon>
        <taxon>Prorocentrum</taxon>
    </lineage>
</organism>
<keyword evidence="3" id="KW-1185">Reference proteome</keyword>
<name>A0ABN9U4X2_9DINO</name>
<reference evidence="2" key="1">
    <citation type="submission" date="2023-10" db="EMBL/GenBank/DDBJ databases">
        <authorList>
            <person name="Chen Y."/>
            <person name="Shah S."/>
            <person name="Dougan E. K."/>
            <person name="Thang M."/>
            <person name="Chan C."/>
        </authorList>
    </citation>
    <scope>NUCLEOTIDE SEQUENCE [LARGE SCALE GENOMIC DNA]</scope>
</reference>
<dbReference type="EMBL" id="CAUYUJ010015406">
    <property type="protein sequence ID" value="CAK0853592.1"/>
    <property type="molecule type" value="Genomic_DNA"/>
</dbReference>
<feature type="compositionally biased region" description="Basic residues" evidence="1">
    <location>
        <begin position="129"/>
        <end position="145"/>
    </location>
</feature>
<evidence type="ECO:0000256" key="1">
    <source>
        <dbReference type="SAM" id="MobiDB-lite"/>
    </source>
</evidence>
<feature type="region of interest" description="Disordered" evidence="1">
    <location>
        <begin position="110"/>
        <end position="153"/>
    </location>
</feature>
<proteinExistence type="predicted"/>
<evidence type="ECO:0000313" key="2">
    <source>
        <dbReference type="EMBL" id="CAK0853592.1"/>
    </source>
</evidence>
<protein>
    <submittedName>
        <fullName evidence="2">Uncharacterized protein</fullName>
    </submittedName>
</protein>
<dbReference type="Proteomes" id="UP001189429">
    <property type="component" value="Unassembled WGS sequence"/>
</dbReference>
<evidence type="ECO:0000313" key="3">
    <source>
        <dbReference type="Proteomes" id="UP001189429"/>
    </source>
</evidence>
<accession>A0ABN9U4X2</accession>
<sequence>MARCDREGEAVLHTIPPDALFLFGSKRSWVFPESAAEQEESRSENPRYTMAKYEGLRSLIGPRQEARGEVFFLKPPGFKYSGDLFHGDPEAYQRTSAWLQGHLDPATDRHYSPLLLEIPPGGRTSSSPARRRTQAPSKQSRKTSRTGRTTTGR</sequence>
<gene>
    <name evidence="2" type="ORF">PCOR1329_LOCUS45001</name>
</gene>
<comment type="caution">
    <text evidence="2">The sequence shown here is derived from an EMBL/GenBank/DDBJ whole genome shotgun (WGS) entry which is preliminary data.</text>
</comment>